<organism evidence="1 2">
    <name type="scientific">Propionibacterium australiense</name>
    <dbReference type="NCBI Taxonomy" id="119981"/>
    <lineage>
        <taxon>Bacteria</taxon>
        <taxon>Bacillati</taxon>
        <taxon>Actinomycetota</taxon>
        <taxon>Actinomycetes</taxon>
        <taxon>Propionibacteriales</taxon>
        <taxon>Propionibacteriaceae</taxon>
        <taxon>Propionibacterium</taxon>
    </lineage>
</organism>
<protein>
    <submittedName>
        <fullName evidence="1">Uncharacterized protein</fullName>
    </submittedName>
</protein>
<evidence type="ECO:0000313" key="1">
    <source>
        <dbReference type="EMBL" id="SYZ32710.1"/>
    </source>
</evidence>
<evidence type="ECO:0000313" key="2">
    <source>
        <dbReference type="Proteomes" id="UP000263928"/>
    </source>
</evidence>
<dbReference type="EMBL" id="UNQJ01000002">
    <property type="protein sequence ID" value="SYZ32710.1"/>
    <property type="molecule type" value="Genomic_DNA"/>
</dbReference>
<keyword evidence="2" id="KW-1185">Reference proteome</keyword>
<dbReference type="AlphaFoldDB" id="A0A383S3Y4"/>
<sequence length="74" mass="8057">METTPQGSLKPTINHCPKNLYHSIVGRLPFSGRWLARNSPARRVPSHGTTLLGVTYAIDFIAVDDLGRTAPTKG</sequence>
<dbReference type="Proteomes" id="UP000263928">
    <property type="component" value="Unassembled WGS sequence"/>
</dbReference>
<reference evidence="2" key="1">
    <citation type="submission" date="2018-08" db="EMBL/GenBank/DDBJ databases">
        <authorList>
            <person name="Hornung B."/>
        </authorList>
    </citation>
    <scope>NUCLEOTIDE SEQUENCE [LARGE SCALE GENOMIC DNA]</scope>
</reference>
<name>A0A383S3Y4_9ACTN</name>
<proteinExistence type="predicted"/>
<accession>A0A383S3Y4</accession>
<gene>
    <name evidence="1" type="ORF">PROPAUS_0600</name>
</gene>
<dbReference type="RefSeq" id="WP_197720566.1">
    <property type="nucleotide sequence ID" value="NZ_LR134442.1"/>
</dbReference>